<accession>A0ABX1SBW6</accession>
<dbReference type="EMBL" id="JAAXLA010000021">
    <property type="protein sequence ID" value="NMH98357.1"/>
    <property type="molecule type" value="Genomic_DNA"/>
</dbReference>
<protein>
    <submittedName>
        <fullName evidence="2">Uncharacterized protein</fullName>
    </submittedName>
</protein>
<comment type="caution">
    <text evidence="2">The sequence shown here is derived from an EMBL/GenBank/DDBJ whole genome shotgun (WGS) entry which is preliminary data.</text>
</comment>
<evidence type="ECO:0000313" key="2">
    <source>
        <dbReference type="EMBL" id="NMH98357.1"/>
    </source>
</evidence>
<reference evidence="2 3" key="1">
    <citation type="submission" date="2020-04" db="EMBL/GenBank/DDBJ databases">
        <authorList>
            <person name="Klaysubun C."/>
            <person name="Duangmal K."/>
            <person name="Lipun K."/>
        </authorList>
    </citation>
    <scope>NUCLEOTIDE SEQUENCE [LARGE SCALE GENOMIC DNA]</scope>
    <source>
        <strain evidence="2 3">K10HN5</strain>
    </source>
</reference>
<keyword evidence="3" id="KW-1185">Reference proteome</keyword>
<dbReference type="RefSeq" id="WP_169381791.1">
    <property type="nucleotide sequence ID" value="NZ_JAAXLA010000021.1"/>
</dbReference>
<dbReference type="Proteomes" id="UP000820669">
    <property type="component" value="Unassembled WGS sequence"/>
</dbReference>
<proteinExistence type="predicted"/>
<gene>
    <name evidence="2" type="ORF">HF526_13700</name>
</gene>
<feature type="region of interest" description="Disordered" evidence="1">
    <location>
        <begin position="1"/>
        <end position="20"/>
    </location>
</feature>
<organism evidence="2 3">
    <name type="scientific">Pseudonocardia acidicola</name>
    <dbReference type="NCBI Taxonomy" id="2724939"/>
    <lineage>
        <taxon>Bacteria</taxon>
        <taxon>Bacillati</taxon>
        <taxon>Actinomycetota</taxon>
        <taxon>Actinomycetes</taxon>
        <taxon>Pseudonocardiales</taxon>
        <taxon>Pseudonocardiaceae</taxon>
        <taxon>Pseudonocardia</taxon>
    </lineage>
</organism>
<name>A0ABX1SBW6_9PSEU</name>
<evidence type="ECO:0000313" key="3">
    <source>
        <dbReference type="Proteomes" id="UP000820669"/>
    </source>
</evidence>
<sequence>MFYIGPGADEATDEHEGYVAGRRPDGSLTGIWTDVRTAGVAVIAYVPACECGWSGDDQPVTPAGHDAAQRRWLTDHFRVVAAELPGLAGAGVAERDFLWTGVPAAVRGGPA</sequence>
<evidence type="ECO:0000256" key="1">
    <source>
        <dbReference type="SAM" id="MobiDB-lite"/>
    </source>
</evidence>